<evidence type="ECO:0000259" key="3">
    <source>
        <dbReference type="PROSITE" id="PS51186"/>
    </source>
</evidence>
<dbReference type="eggNOG" id="COG0456">
    <property type="taxonomic scope" value="Bacteria"/>
</dbReference>
<dbReference type="EMBL" id="AKKL01000012">
    <property type="protein sequence ID" value="EKT63929.1"/>
    <property type="molecule type" value="Genomic_DNA"/>
</dbReference>
<proteinExistence type="predicted"/>
<dbReference type="SUPFAM" id="SSF55729">
    <property type="entry name" value="Acyl-CoA N-acyltransferases (Nat)"/>
    <property type="match status" value="1"/>
</dbReference>
<sequence>MLTVKRLTDKDVVEIDNINHLYDTAFPEYEKRSYQGRQSILCHDDYYLYYFSDNGVYVGFVGSWKIDDFFYVEHLAVSPELRGQGYGQKVLKLFSEQVKNIILEIDPVIDEVSQKRLRFYQHCGFKQNEYKHTHPCYHPEYAPHHLEILSFPEQINHQAYLQFNEKLNNIVMHPDLL</sequence>
<keyword evidence="5" id="KW-1185">Reference proteome</keyword>
<dbReference type="Pfam" id="PF00583">
    <property type="entry name" value="Acetyltransf_1"/>
    <property type="match status" value="1"/>
</dbReference>
<dbReference type="Proteomes" id="UP000009336">
    <property type="component" value="Unassembled WGS sequence"/>
</dbReference>
<dbReference type="AlphaFoldDB" id="K8WTH3"/>
<dbReference type="InterPro" id="IPR000182">
    <property type="entry name" value="GNAT_dom"/>
</dbReference>
<dbReference type="PATRIC" id="fig|1141662.3.peg.741"/>
<dbReference type="HOGENOM" id="CLU_105077_1_1_6"/>
<evidence type="ECO:0000313" key="4">
    <source>
        <dbReference type="EMBL" id="EKT63929.1"/>
    </source>
</evidence>
<dbReference type="GO" id="GO:0016747">
    <property type="term" value="F:acyltransferase activity, transferring groups other than amino-acyl groups"/>
    <property type="evidence" value="ECO:0007669"/>
    <property type="project" value="InterPro"/>
</dbReference>
<evidence type="ECO:0000313" key="5">
    <source>
        <dbReference type="Proteomes" id="UP000009336"/>
    </source>
</evidence>
<accession>K8WTH3</accession>
<dbReference type="PANTHER" id="PTHR43800">
    <property type="entry name" value="PEPTIDYL-LYSINE N-ACETYLTRANSFERASE YJAB"/>
    <property type="match status" value="1"/>
</dbReference>
<evidence type="ECO:0000256" key="1">
    <source>
        <dbReference type="ARBA" id="ARBA00022679"/>
    </source>
</evidence>
<organism evidence="4 5">
    <name type="scientific">Providencia burhodogranariea DSM 19968</name>
    <dbReference type="NCBI Taxonomy" id="1141662"/>
    <lineage>
        <taxon>Bacteria</taxon>
        <taxon>Pseudomonadati</taxon>
        <taxon>Pseudomonadota</taxon>
        <taxon>Gammaproteobacteria</taxon>
        <taxon>Enterobacterales</taxon>
        <taxon>Morganellaceae</taxon>
        <taxon>Providencia</taxon>
    </lineage>
</organism>
<dbReference type="STRING" id="1141662.OOA_03679"/>
<reference evidence="4 5" key="1">
    <citation type="journal article" date="2012" name="BMC Genomics">
        <title>Comparative genomics of bacteria in the genus Providencia isolated from wild Drosophila melanogaster.</title>
        <authorList>
            <person name="Galac M.R."/>
            <person name="Lazzaro B.P."/>
        </authorList>
    </citation>
    <scope>NUCLEOTIDE SEQUENCE [LARGE SCALE GENOMIC DNA]</scope>
    <source>
        <strain evidence="4 5">DSM 19968</strain>
    </source>
</reference>
<gene>
    <name evidence="4" type="ORF">OOA_03679</name>
</gene>
<dbReference type="Gene3D" id="3.40.630.30">
    <property type="match status" value="1"/>
</dbReference>
<keyword evidence="2 4" id="KW-0012">Acyltransferase</keyword>
<dbReference type="RefSeq" id="WP_008910776.1">
    <property type="nucleotide sequence ID" value="NZ_KB233222.1"/>
</dbReference>
<dbReference type="PANTHER" id="PTHR43800:SF1">
    <property type="entry name" value="PEPTIDYL-LYSINE N-ACETYLTRANSFERASE YJAB"/>
    <property type="match status" value="1"/>
</dbReference>
<protein>
    <submittedName>
        <fullName evidence="4">Putative acyltransferase domain protein</fullName>
    </submittedName>
</protein>
<comment type="caution">
    <text evidence="4">The sequence shown here is derived from an EMBL/GenBank/DDBJ whole genome shotgun (WGS) entry which is preliminary data.</text>
</comment>
<feature type="domain" description="N-acetyltransferase" evidence="3">
    <location>
        <begin position="2"/>
        <end position="153"/>
    </location>
</feature>
<dbReference type="PROSITE" id="PS51186">
    <property type="entry name" value="GNAT"/>
    <property type="match status" value="1"/>
</dbReference>
<name>K8WTH3_9GAMM</name>
<evidence type="ECO:0000256" key="2">
    <source>
        <dbReference type="ARBA" id="ARBA00023315"/>
    </source>
</evidence>
<dbReference type="OrthoDB" id="9127144at2"/>
<dbReference type="InterPro" id="IPR016181">
    <property type="entry name" value="Acyl_CoA_acyltransferase"/>
</dbReference>
<keyword evidence="1 4" id="KW-0808">Transferase</keyword>
<dbReference type="CDD" id="cd04301">
    <property type="entry name" value="NAT_SF"/>
    <property type="match status" value="1"/>
</dbReference>